<proteinExistence type="predicted"/>
<dbReference type="Pfam" id="PF01022">
    <property type="entry name" value="HTH_5"/>
    <property type="match status" value="1"/>
</dbReference>
<organism evidence="5 6">
    <name type="scientific">Rhizobium rhododendri</name>
    <dbReference type="NCBI Taxonomy" id="2506430"/>
    <lineage>
        <taxon>Bacteria</taxon>
        <taxon>Pseudomonadati</taxon>
        <taxon>Pseudomonadota</taxon>
        <taxon>Alphaproteobacteria</taxon>
        <taxon>Hyphomicrobiales</taxon>
        <taxon>Rhizobiaceae</taxon>
        <taxon>Rhizobium/Agrobacterium group</taxon>
        <taxon>Rhizobium</taxon>
    </lineage>
</organism>
<keyword evidence="6" id="KW-1185">Reference proteome</keyword>
<protein>
    <submittedName>
        <fullName evidence="5">Metalloregulator ArsR/SmtB family transcription factor</fullName>
    </submittedName>
</protein>
<dbReference type="PANTHER" id="PTHR43132:SF6">
    <property type="entry name" value="HTH-TYPE TRANSCRIPTIONAL REPRESSOR CZRA"/>
    <property type="match status" value="1"/>
</dbReference>
<evidence type="ECO:0000259" key="4">
    <source>
        <dbReference type="PROSITE" id="PS50987"/>
    </source>
</evidence>
<evidence type="ECO:0000256" key="3">
    <source>
        <dbReference type="ARBA" id="ARBA00023163"/>
    </source>
</evidence>
<keyword evidence="2" id="KW-0238">DNA-binding</keyword>
<dbReference type="Gene3D" id="1.10.10.10">
    <property type="entry name" value="Winged helix-like DNA-binding domain superfamily/Winged helix DNA-binding domain"/>
    <property type="match status" value="1"/>
</dbReference>
<feature type="domain" description="HTH arsR-type" evidence="4">
    <location>
        <begin position="15"/>
        <end position="109"/>
    </location>
</feature>
<dbReference type="InterPro" id="IPR011991">
    <property type="entry name" value="ArsR-like_HTH"/>
</dbReference>
<evidence type="ECO:0000313" key="5">
    <source>
        <dbReference type="EMBL" id="WFS21722.1"/>
    </source>
</evidence>
<dbReference type="PROSITE" id="PS50987">
    <property type="entry name" value="HTH_ARSR_2"/>
    <property type="match status" value="1"/>
</dbReference>
<evidence type="ECO:0000256" key="2">
    <source>
        <dbReference type="ARBA" id="ARBA00023125"/>
    </source>
</evidence>
<dbReference type="InterPro" id="IPR036388">
    <property type="entry name" value="WH-like_DNA-bd_sf"/>
</dbReference>
<evidence type="ECO:0000256" key="1">
    <source>
        <dbReference type="ARBA" id="ARBA00023015"/>
    </source>
</evidence>
<reference evidence="5" key="2">
    <citation type="journal article" date="2023" name="MicrobiologyOpen">
        <title>Genomics of the tumorigenes clade of the family Rhizobiaceae and description of Rhizobium rhododendri sp. nov.</title>
        <authorList>
            <person name="Kuzmanovic N."/>
            <person name="diCenzo G.C."/>
            <person name="Bunk B."/>
            <person name="Sproeer C."/>
            <person name="Fruehling A."/>
            <person name="Neumann-Schaal M."/>
            <person name="Overmann J."/>
            <person name="Smalla K."/>
        </authorList>
    </citation>
    <scope>NUCLEOTIDE SEQUENCE</scope>
    <source>
        <strain evidence="5">Rho-6.2</strain>
    </source>
</reference>
<dbReference type="Proteomes" id="UP000318939">
    <property type="component" value="Chromosome"/>
</dbReference>
<dbReference type="NCBIfam" id="NF033788">
    <property type="entry name" value="HTH_metalloreg"/>
    <property type="match status" value="1"/>
</dbReference>
<accession>A0ABY8IDL6</accession>
<dbReference type="EMBL" id="CP117267">
    <property type="protein sequence ID" value="WFS21722.1"/>
    <property type="molecule type" value="Genomic_DNA"/>
</dbReference>
<gene>
    <name evidence="5" type="ORF">PR018_11085</name>
</gene>
<evidence type="ECO:0000313" key="6">
    <source>
        <dbReference type="Proteomes" id="UP000318939"/>
    </source>
</evidence>
<dbReference type="SUPFAM" id="SSF46785">
    <property type="entry name" value="Winged helix' DNA-binding domain"/>
    <property type="match status" value="1"/>
</dbReference>
<keyword evidence="1" id="KW-0805">Transcription regulation</keyword>
<reference evidence="5" key="1">
    <citation type="journal article" date="2019" name="Phytopathology">
        <title>A Novel Group of Rhizobium tumorigenes-Like Agrobacteria Associated with Crown Gall Disease of Rhododendron and Blueberry.</title>
        <authorList>
            <person name="Kuzmanovic N."/>
            <person name="Behrens P."/>
            <person name="Idczak E."/>
            <person name="Wagner S."/>
            <person name="Gotz M."/>
            <person name="Sproer C."/>
            <person name="Bunk B."/>
            <person name="Overmann J."/>
            <person name="Smalla K."/>
        </authorList>
    </citation>
    <scope>NUCLEOTIDE SEQUENCE</scope>
    <source>
        <strain evidence="5">Rho-6.2</strain>
    </source>
</reference>
<dbReference type="CDD" id="cd00090">
    <property type="entry name" value="HTH_ARSR"/>
    <property type="match status" value="1"/>
</dbReference>
<sequence length="115" mass="13150">MVPSGDDDFGIYGEEVQRAAAAQSDFLGIMANRHRLHILFLLLESEHSVRDLMRELNETPVGVSRHLTILRDNNIVRSRRCGKNVRYSLTCPHTVQMVKAIAEICCQRDKEVEEE</sequence>
<dbReference type="InterPro" id="IPR051011">
    <property type="entry name" value="Metal_resp_trans_reg"/>
</dbReference>
<keyword evidence="3" id="KW-0804">Transcription</keyword>
<dbReference type="PANTHER" id="PTHR43132">
    <property type="entry name" value="ARSENICAL RESISTANCE OPERON REPRESSOR ARSR-RELATED"/>
    <property type="match status" value="1"/>
</dbReference>
<dbReference type="InterPro" id="IPR036390">
    <property type="entry name" value="WH_DNA-bd_sf"/>
</dbReference>
<name>A0ABY8IDL6_9HYPH</name>
<dbReference type="RefSeq" id="WP_142823540.1">
    <property type="nucleotide sequence ID" value="NZ_CP117267.1"/>
</dbReference>
<dbReference type="PRINTS" id="PR00778">
    <property type="entry name" value="HTHARSR"/>
</dbReference>
<dbReference type="SMART" id="SM00418">
    <property type="entry name" value="HTH_ARSR"/>
    <property type="match status" value="1"/>
</dbReference>
<dbReference type="InterPro" id="IPR001845">
    <property type="entry name" value="HTH_ArsR_DNA-bd_dom"/>
</dbReference>